<dbReference type="Proteomes" id="UP000183046">
    <property type="component" value="Unassembled WGS sequence"/>
</dbReference>
<dbReference type="EMBL" id="FMWB01000003">
    <property type="protein sequence ID" value="SCZ28900.1"/>
    <property type="molecule type" value="Genomic_DNA"/>
</dbReference>
<organism evidence="1 2">
    <name type="scientific">Pseudomonas oryzihabitans</name>
    <dbReference type="NCBI Taxonomy" id="47885"/>
    <lineage>
        <taxon>Bacteria</taxon>
        <taxon>Pseudomonadati</taxon>
        <taxon>Pseudomonadota</taxon>
        <taxon>Gammaproteobacteria</taxon>
        <taxon>Pseudomonadales</taxon>
        <taxon>Pseudomonadaceae</taxon>
        <taxon>Pseudomonas</taxon>
    </lineage>
</organism>
<proteinExistence type="predicted"/>
<dbReference type="AlphaFoldDB" id="A0A1G5MWS9"/>
<dbReference type="OrthoDB" id="9798982at2"/>
<reference evidence="2" key="1">
    <citation type="submission" date="2016-10" db="EMBL/GenBank/DDBJ databases">
        <authorList>
            <person name="de Groot N.N."/>
        </authorList>
    </citation>
    <scope>NUCLEOTIDE SEQUENCE [LARGE SCALE GENOMIC DNA]</scope>
    <source>
        <strain evidence="2">DSM 15758</strain>
    </source>
</reference>
<sequence>MPITEQQLVAILPRSQKVAAAFVGPLNAAMQRYAIERSPQRMAAYIAQCGHESGELTRLVENLNYSAQGLANTWPSRYAVDPRARELKPNELAARLARRPEAIANNAYANRNANGPESSGDGWKYRGRGLLQVTGRANYVNAGAALALDLVQHPELLELPWNACMSAAQFWSANGLNDLADAGNTVAITRKINGGTKGLDERLALTARALAVLS</sequence>
<dbReference type="InterPro" id="IPR052354">
    <property type="entry name" value="Cell_Wall_Dynamics_Protein"/>
</dbReference>
<dbReference type="PANTHER" id="PTHR34408:SF1">
    <property type="entry name" value="GLYCOSYL HYDROLASE FAMILY 19 DOMAIN-CONTAINING PROTEIN HI_1415"/>
    <property type="match status" value="1"/>
</dbReference>
<name>A0A1G5MWS9_9PSED</name>
<dbReference type="RefSeq" id="WP_074583597.1">
    <property type="nucleotide sequence ID" value="NZ_FMWB01000003.1"/>
</dbReference>
<gene>
    <name evidence="1" type="ORF">SAMN05216279_103141</name>
</gene>
<protein>
    <submittedName>
        <fullName evidence="1">Chitinase</fullName>
    </submittedName>
</protein>
<comment type="caution">
    <text evidence="1">The sequence shown here is derived from an EMBL/GenBank/DDBJ whole genome shotgun (WGS) entry which is preliminary data.</text>
</comment>
<accession>A0A1G5MWS9</accession>
<dbReference type="InterPro" id="IPR023346">
    <property type="entry name" value="Lysozyme-like_dom_sf"/>
</dbReference>
<dbReference type="PANTHER" id="PTHR34408">
    <property type="entry name" value="FAMILY PROTEIN, PUTATIVE-RELATED"/>
    <property type="match status" value="1"/>
</dbReference>
<dbReference type="Gene3D" id="1.10.530.10">
    <property type="match status" value="1"/>
</dbReference>
<evidence type="ECO:0000313" key="1">
    <source>
        <dbReference type="EMBL" id="SCZ28900.1"/>
    </source>
</evidence>
<dbReference type="SUPFAM" id="SSF53955">
    <property type="entry name" value="Lysozyme-like"/>
    <property type="match status" value="1"/>
</dbReference>
<evidence type="ECO:0000313" key="2">
    <source>
        <dbReference type="Proteomes" id="UP000183046"/>
    </source>
</evidence>